<dbReference type="Gene3D" id="3.40.50.10810">
    <property type="entry name" value="Tandem AAA-ATPase domain"/>
    <property type="match status" value="1"/>
</dbReference>
<keyword evidence="1" id="KW-0547">Nucleotide-binding</keyword>
<dbReference type="InterPro" id="IPR014001">
    <property type="entry name" value="Helicase_ATP-bd"/>
</dbReference>
<protein>
    <submittedName>
        <fullName evidence="8">Uncharacterized protein</fullName>
    </submittedName>
</protein>
<feature type="compositionally biased region" description="Polar residues" evidence="5">
    <location>
        <begin position="84"/>
        <end position="98"/>
    </location>
</feature>
<dbReference type="CDD" id="cd18793">
    <property type="entry name" value="SF2_C_SNF"/>
    <property type="match status" value="1"/>
</dbReference>
<feature type="region of interest" description="Disordered" evidence="5">
    <location>
        <begin position="1"/>
        <end position="243"/>
    </location>
</feature>
<dbReference type="GO" id="GO:0006281">
    <property type="term" value="P:DNA repair"/>
    <property type="evidence" value="ECO:0007669"/>
    <property type="project" value="TreeGrafter"/>
</dbReference>
<gene>
    <name evidence="8" type="ORF">GP486_005184</name>
</gene>
<dbReference type="AlphaFoldDB" id="A0A9P8L9Q7"/>
<dbReference type="SMART" id="SM00490">
    <property type="entry name" value="HELICc"/>
    <property type="match status" value="1"/>
</dbReference>
<comment type="caution">
    <text evidence="8">The sequence shown here is derived from an EMBL/GenBank/DDBJ whole genome shotgun (WGS) entry which is preliminary data.</text>
</comment>
<feature type="domain" description="Helicase ATP-binding" evidence="6">
    <location>
        <begin position="543"/>
        <end position="737"/>
    </location>
</feature>
<evidence type="ECO:0000313" key="8">
    <source>
        <dbReference type="EMBL" id="KAH0557031.1"/>
    </source>
</evidence>
<dbReference type="Gene3D" id="3.40.50.300">
    <property type="entry name" value="P-loop containing nucleotide triphosphate hydrolases"/>
    <property type="match status" value="1"/>
</dbReference>
<feature type="domain" description="Helicase C-terminal" evidence="7">
    <location>
        <begin position="1020"/>
        <end position="1182"/>
    </location>
</feature>
<name>A0A9P8L9Q7_9PEZI</name>
<dbReference type="CDD" id="cd18008">
    <property type="entry name" value="DEXDc_SHPRH-like"/>
    <property type="match status" value="1"/>
</dbReference>
<evidence type="ECO:0000256" key="1">
    <source>
        <dbReference type="ARBA" id="ARBA00022741"/>
    </source>
</evidence>
<dbReference type="PROSITE" id="PS51192">
    <property type="entry name" value="HELICASE_ATP_BIND_1"/>
    <property type="match status" value="1"/>
</dbReference>
<evidence type="ECO:0000256" key="2">
    <source>
        <dbReference type="ARBA" id="ARBA00022801"/>
    </source>
</evidence>
<dbReference type="InterPro" id="IPR050628">
    <property type="entry name" value="SNF2_RAD54_helicase_TF"/>
</dbReference>
<keyword evidence="2" id="KW-0378">Hydrolase</keyword>
<dbReference type="GO" id="GO:0005524">
    <property type="term" value="F:ATP binding"/>
    <property type="evidence" value="ECO:0007669"/>
    <property type="project" value="UniProtKB-KW"/>
</dbReference>
<dbReference type="InterPro" id="IPR001650">
    <property type="entry name" value="Helicase_C-like"/>
</dbReference>
<dbReference type="Pfam" id="PF00176">
    <property type="entry name" value="SNF2-rel_dom"/>
    <property type="match status" value="1"/>
</dbReference>
<dbReference type="PROSITE" id="PS51194">
    <property type="entry name" value="HELICASE_CTER"/>
    <property type="match status" value="1"/>
</dbReference>
<evidence type="ECO:0000259" key="7">
    <source>
        <dbReference type="PROSITE" id="PS51194"/>
    </source>
</evidence>
<evidence type="ECO:0000256" key="4">
    <source>
        <dbReference type="SAM" id="Coils"/>
    </source>
</evidence>
<dbReference type="GO" id="GO:0005634">
    <property type="term" value="C:nucleus"/>
    <property type="evidence" value="ECO:0007669"/>
    <property type="project" value="TreeGrafter"/>
</dbReference>
<feature type="coiled-coil region" evidence="4">
    <location>
        <begin position="1151"/>
        <end position="1184"/>
    </location>
</feature>
<reference evidence="8" key="1">
    <citation type="submission" date="2021-03" db="EMBL/GenBank/DDBJ databases">
        <title>Comparative genomics and phylogenomic investigation of the class Geoglossomycetes provide insights into ecological specialization and systematics.</title>
        <authorList>
            <person name="Melie T."/>
            <person name="Pirro S."/>
            <person name="Miller A.N."/>
            <person name="Quandt A."/>
        </authorList>
    </citation>
    <scope>NUCLEOTIDE SEQUENCE</scope>
    <source>
        <strain evidence="8">CAQ_001_2017</strain>
    </source>
</reference>
<dbReference type="GO" id="GO:0016787">
    <property type="term" value="F:hydrolase activity"/>
    <property type="evidence" value="ECO:0007669"/>
    <property type="project" value="UniProtKB-KW"/>
</dbReference>
<keyword evidence="4" id="KW-0175">Coiled coil</keyword>
<dbReference type="PANTHER" id="PTHR45626">
    <property type="entry name" value="TRANSCRIPTION TERMINATION FACTOR 2-RELATED"/>
    <property type="match status" value="1"/>
</dbReference>
<dbReference type="SMART" id="SM00487">
    <property type="entry name" value="DEXDc"/>
    <property type="match status" value="1"/>
</dbReference>
<evidence type="ECO:0000256" key="5">
    <source>
        <dbReference type="SAM" id="MobiDB-lite"/>
    </source>
</evidence>
<evidence type="ECO:0000313" key="9">
    <source>
        <dbReference type="Proteomes" id="UP000750711"/>
    </source>
</evidence>
<dbReference type="Pfam" id="PF00271">
    <property type="entry name" value="Helicase_C"/>
    <property type="match status" value="1"/>
</dbReference>
<dbReference type="Proteomes" id="UP000750711">
    <property type="component" value="Unassembled WGS sequence"/>
</dbReference>
<feature type="compositionally biased region" description="Basic and acidic residues" evidence="5">
    <location>
        <begin position="221"/>
        <end position="231"/>
    </location>
</feature>
<dbReference type="InterPro" id="IPR000330">
    <property type="entry name" value="SNF2_N"/>
</dbReference>
<dbReference type="GO" id="GO:0008094">
    <property type="term" value="F:ATP-dependent activity, acting on DNA"/>
    <property type="evidence" value="ECO:0007669"/>
    <property type="project" value="TreeGrafter"/>
</dbReference>
<evidence type="ECO:0000256" key="3">
    <source>
        <dbReference type="ARBA" id="ARBA00022840"/>
    </source>
</evidence>
<feature type="compositionally biased region" description="Basic and acidic residues" evidence="5">
    <location>
        <begin position="129"/>
        <end position="139"/>
    </location>
</feature>
<dbReference type="InterPro" id="IPR038718">
    <property type="entry name" value="SNF2-like_sf"/>
</dbReference>
<dbReference type="PANTHER" id="PTHR45626:SF52">
    <property type="entry name" value="SINGLE-STRANDED DNA-DEPENDENT ATPASE (EUROFUNG)"/>
    <property type="match status" value="1"/>
</dbReference>
<keyword evidence="9" id="KW-1185">Reference proteome</keyword>
<evidence type="ECO:0000259" key="6">
    <source>
        <dbReference type="PROSITE" id="PS51192"/>
    </source>
</evidence>
<dbReference type="InterPro" id="IPR049730">
    <property type="entry name" value="SNF2/RAD54-like_C"/>
</dbReference>
<organism evidence="8 9">
    <name type="scientific">Trichoglossum hirsutum</name>
    <dbReference type="NCBI Taxonomy" id="265104"/>
    <lineage>
        <taxon>Eukaryota</taxon>
        <taxon>Fungi</taxon>
        <taxon>Dikarya</taxon>
        <taxon>Ascomycota</taxon>
        <taxon>Pezizomycotina</taxon>
        <taxon>Geoglossomycetes</taxon>
        <taxon>Geoglossales</taxon>
        <taxon>Geoglossaceae</taxon>
        <taxon>Trichoglossum</taxon>
    </lineage>
</organism>
<accession>A0A9P8L9Q7</accession>
<sequence length="1186" mass="131647">MSGCRNVDESANPPGLRSSVPPPGDATTTTTILNASYDAMDGIQANGNPDDPSTLLHRSACTPSVPPHSCSSSAPEDDAHSDSTLEGSGQANKPSSLNDIDLNRDPVPVQKARTKEAVVATGSASPARFDPHLILDPRGHGKKRSSKELEEPNDPRSVSKNIVPTFHFPQNHADASTASDEQGEEAHGSGEDSGVGYGALIENLHGVRDRDGHPRKRLKQGHGDGEGDRKPKNGHFGGGGRGVVGEYMRDKRLEGQKEGAKGAAVVDLTADDDEEADEPVVTYDSGVVEVCYGALTKARVHAHMVPYPKQDSVRLDPSMWPAIKVQLKRRDGTNTHIISVFDGLGNDFGTIDTWTALALAPLMDAGVVRAQARILTRKKEPGETPGKSISGYYGLSLNLYGKRRDAQRIGKFLGQKNVWLQEPVGVDSGVSIEILHLAKAQPVVKLTPAQAYVTRTVEEIRNEVVGVFDSLHQSEKLPEMEADPRILTPLLSHQKQGLYFMTNKEKERVYDEKDEDGSSLWRLRVRANGQKSYYNVITGKEEKTRPPEILGGILADMMGLGKTLSILSLAVATLDDSNEWARRKPPPHKSTDRPALLRNSKTTLLVAPLSTISNWEEQIKTHIQPGTLTYYVYHGSNRLSDLNQLAKYDILITTYNVVSSEYGRRMNGTGNGVLSPLEHTNWFRIVLDEAHMIREQSTRQSQAVCELSAQRRWAVTGTPVQNRLEDLGALIKFLRIKPFDERKGFTEFILSPFKNANPEILPKLRLLVDSITLRRLKDRIDLPPRRDQIVRLEFSKDERALYEMFAKDSNNKMRVITTTQQNNNGLGSKAYAHVLRAILRLRLICAHGKDLLSEEDLKVTEGWSKHNAIDLSDDEEENSGLSPQQACEMYNLIKQANMDNCVSCDRKLASNDPMVDEAINSKDDVIGFMTHCYQMVCKDCVHGFRKRVHESTDPDKHLSCLLCGQWIRFSLFELKQRTVDEMEEKKLAASSNPRIAKQLGKYGGPHTKTKALIAGLLQSQAESNLNPSEPPIKSVVFSGWTSHLDLIQIALEDNGISYTRLDGKMSRTQRTAALETFKGDQSITVILVSLMAGGLGLNLTTASQVYVMEPQFNPAAEAQAVDRVHRLGQKRPVTTTRFIMSGSFEEKMLDLQRKKQNLADLSMNRERLDKKEAVKRKLEELRSLFK</sequence>
<proteinExistence type="predicted"/>
<keyword evidence="3" id="KW-0067">ATP-binding</keyword>
<dbReference type="SUPFAM" id="SSF52540">
    <property type="entry name" value="P-loop containing nucleoside triphosphate hydrolases"/>
    <property type="match status" value="2"/>
</dbReference>
<dbReference type="EMBL" id="JAGHQM010000936">
    <property type="protein sequence ID" value="KAH0557031.1"/>
    <property type="molecule type" value="Genomic_DNA"/>
</dbReference>
<dbReference type="InterPro" id="IPR027417">
    <property type="entry name" value="P-loop_NTPase"/>
</dbReference>